<proteinExistence type="predicted"/>
<evidence type="ECO:0008006" key="4">
    <source>
        <dbReference type="Google" id="ProtNLM"/>
    </source>
</evidence>
<protein>
    <recommendedName>
        <fullName evidence="4">Membrane protein (TIGR02226 family)</fullName>
    </recommendedName>
</protein>
<dbReference type="Proteomes" id="UP000648257">
    <property type="component" value="Unassembled WGS sequence"/>
</dbReference>
<organism evidence="2 3">
    <name type="scientific">Undibacterium seohonense</name>
    <dbReference type="NCBI Taxonomy" id="1344950"/>
    <lineage>
        <taxon>Bacteria</taxon>
        <taxon>Pseudomonadati</taxon>
        <taxon>Pseudomonadota</taxon>
        <taxon>Betaproteobacteria</taxon>
        <taxon>Burkholderiales</taxon>
        <taxon>Oxalobacteraceae</taxon>
        <taxon>Undibacterium</taxon>
    </lineage>
</organism>
<keyword evidence="1" id="KW-1133">Transmembrane helix</keyword>
<name>A0ABR6X4V8_9BURK</name>
<feature type="transmembrane region" description="Helical" evidence="1">
    <location>
        <begin position="532"/>
        <end position="551"/>
    </location>
</feature>
<dbReference type="EMBL" id="JACOFW010000011">
    <property type="protein sequence ID" value="MBC3807980.1"/>
    <property type="molecule type" value="Genomic_DNA"/>
</dbReference>
<keyword evidence="1" id="KW-0472">Membrane</keyword>
<keyword evidence="1" id="KW-0812">Transmembrane</keyword>
<reference evidence="2 3" key="1">
    <citation type="submission" date="2020-08" db="EMBL/GenBank/DDBJ databases">
        <title>Novel species isolated from subtropical streams in China.</title>
        <authorList>
            <person name="Lu H."/>
        </authorList>
    </citation>
    <scope>NUCLEOTIDE SEQUENCE [LARGE SCALE GENOMIC DNA]</scope>
    <source>
        <strain evidence="2 3">KACC 16656</strain>
    </source>
</reference>
<sequence length="555" mass="62740">MMTIAPVSTLTILLLLLLLITAVGSAYLYWRKARKLDAILVLCAALPLFVMLLQVRIEQVAVTSRLLDSRQPLPSMSDLRLDLQASNELVLQGDGLFASQWQDLPAKKLLWQRDTMPAGEILHLQFPQQLAYGRLFQLRVDRPQNKGSWRVQLLAANQQILAEQKSTETSVTLSWLPPVAERLVLQARVLDQADRVIDQGPIPLEIVQIPPLQVQGRFAAASFDLQALNTLLVQSDAVLAWQTQLGKGINRKENARQTMDKPALYVQDAAYFEQLPVAARSQLLEQIGSGATLLILGANAQQPAIWSSALGLRLRKAEATELATSQGLTLTSTDWTPMPVTDTAWRSVQEQASGRSVMAQRDWQQGKIVWLAVSNWHQAMISEPQKVKQWWQTILDASGVNSAQEWQLELDNLGQTISLVGQRTGLCGRGLEYRMMTLTSENETRPVHLQMQPVGYRAEAHCVAWWPVSAGWHRWQTSEDKLGAKDKVQAQGSLYVFANKDWPTWQRYLKQVATEQYAHRLPESVEKRRSHVVIWPLVLLSMFAFLCLWWREQRT</sequence>
<dbReference type="RefSeq" id="WP_186923052.1">
    <property type="nucleotide sequence ID" value="NZ_JACOFW010000011.1"/>
</dbReference>
<gene>
    <name evidence="2" type="ORF">H8K52_11545</name>
</gene>
<comment type="caution">
    <text evidence="2">The sequence shown here is derived from an EMBL/GenBank/DDBJ whole genome shotgun (WGS) entry which is preliminary data.</text>
</comment>
<evidence type="ECO:0000313" key="2">
    <source>
        <dbReference type="EMBL" id="MBC3807980.1"/>
    </source>
</evidence>
<feature type="transmembrane region" description="Helical" evidence="1">
    <location>
        <begin position="36"/>
        <end position="55"/>
    </location>
</feature>
<keyword evidence="3" id="KW-1185">Reference proteome</keyword>
<evidence type="ECO:0000256" key="1">
    <source>
        <dbReference type="SAM" id="Phobius"/>
    </source>
</evidence>
<accession>A0ABR6X4V8</accession>
<evidence type="ECO:0000313" key="3">
    <source>
        <dbReference type="Proteomes" id="UP000648257"/>
    </source>
</evidence>